<evidence type="ECO:0000256" key="6">
    <source>
        <dbReference type="ARBA" id="ARBA00023136"/>
    </source>
</evidence>
<dbReference type="OrthoDB" id="6117944at2759"/>
<evidence type="ECO:0000313" key="14">
    <source>
        <dbReference type="Proteomes" id="UP000838412"/>
    </source>
</evidence>
<feature type="domain" description="G-protein coupled receptors family 1 profile" evidence="12">
    <location>
        <begin position="59"/>
        <end position="375"/>
    </location>
</feature>
<keyword evidence="3 9" id="KW-0812">Transmembrane</keyword>
<feature type="transmembrane region" description="Helical" evidence="11">
    <location>
        <begin position="80"/>
        <end position="100"/>
    </location>
</feature>
<feature type="transmembrane region" description="Helical" evidence="11">
    <location>
        <begin position="154"/>
        <end position="179"/>
    </location>
</feature>
<feature type="region of interest" description="Disordered" evidence="10">
    <location>
        <begin position="282"/>
        <end position="313"/>
    </location>
</feature>
<dbReference type="GO" id="GO:0005768">
    <property type="term" value="C:endosome"/>
    <property type="evidence" value="ECO:0007669"/>
    <property type="project" value="TreeGrafter"/>
</dbReference>
<comment type="subcellular location">
    <subcellularLocation>
        <location evidence="1">Cell membrane</location>
        <topology evidence="1">Multi-pass membrane protein</topology>
    </subcellularLocation>
</comment>
<feature type="transmembrane region" description="Helical" evidence="11">
    <location>
        <begin position="213"/>
        <end position="233"/>
    </location>
</feature>
<keyword evidence="14" id="KW-1185">Reference proteome</keyword>
<dbReference type="InterPro" id="IPR017452">
    <property type="entry name" value="GPCR_Rhodpsn_7TM"/>
</dbReference>
<dbReference type="PANTHER" id="PTHR22752">
    <property type="entry name" value="G PROTEIN-COUPLED RECEPTOR"/>
    <property type="match status" value="1"/>
</dbReference>
<evidence type="ECO:0000256" key="9">
    <source>
        <dbReference type="RuleBase" id="RU000688"/>
    </source>
</evidence>
<feature type="compositionally biased region" description="Basic and acidic residues" evidence="10">
    <location>
        <begin position="443"/>
        <end position="456"/>
    </location>
</feature>
<dbReference type="AlphaFoldDB" id="A0A8J9ZQ93"/>
<proteinExistence type="inferred from homology"/>
<keyword evidence="6 11" id="KW-0472">Membrane</keyword>
<evidence type="ECO:0000256" key="5">
    <source>
        <dbReference type="ARBA" id="ARBA00023040"/>
    </source>
</evidence>
<feature type="transmembrane region" description="Helical" evidence="11">
    <location>
        <begin position="42"/>
        <end position="68"/>
    </location>
</feature>
<evidence type="ECO:0000256" key="2">
    <source>
        <dbReference type="ARBA" id="ARBA00022475"/>
    </source>
</evidence>
<evidence type="ECO:0000256" key="1">
    <source>
        <dbReference type="ARBA" id="ARBA00004651"/>
    </source>
</evidence>
<keyword evidence="4 11" id="KW-1133">Transmembrane helix</keyword>
<evidence type="ECO:0000256" key="3">
    <source>
        <dbReference type="ARBA" id="ARBA00022692"/>
    </source>
</evidence>
<evidence type="ECO:0000256" key="11">
    <source>
        <dbReference type="SAM" id="Phobius"/>
    </source>
</evidence>
<feature type="transmembrane region" description="Helical" evidence="11">
    <location>
        <begin position="323"/>
        <end position="350"/>
    </location>
</feature>
<comment type="similarity">
    <text evidence="9">Belongs to the G-protein coupled receptor 1 family.</text>
</comment>
<dbReference type="Pfam" id="PF00001">
    <property type="entry name" value="7tm_1"/>
    <property type="match status" value="1"/>
</dbReference>
<feature type="region of interest" description="Disordered" evidence="10">
    <location>
        <begin position="437"/>
        <end position="456"/>
    </location>
</feature>
<dbReference type="PANTHER" id="PTHR22752:SF2">
    <property type="entry name" value="G-PROTEIN COUPLED RECEPTORS FAMILY 1 PROFILE DOMAIN-CONTAINING PROTEIN"/>
    <property type="match status" value="1"/>
</dbReference>
<dbReference type="Proteomes" id="UP000838412">
    <property type="component" value="Chromosome 3"/>
</dbReference>
<evidence type="ECO:0000256" key="4">
    <source>
        <dbReference type="ARBA" id="ARBA00022989"/>
    </source>
</evidence>
<gene>
    <name evidence="13" type="primary">GPR61</name>
    <name evidence="13" type="ORF">BLAG_LOCUS15987</name>
</gene>
<keyword evidence="2" id="KW-1003">Cell membrane</keyword>
<dbReference type="GO" id="GO:0005886">
    <property type="term" value="C:plasma membrane"/>
    <property type="evidence" value="ECO:0007669"/>
    <property type="project" value="UniProtKB-SubCell"/>
</dbReference>
<name>A0A8J9ZQ93_BRALA</name>
<sequence>MEAVNHTVLPPDVNTSLPFLNVTNGNVTYDTSVDDGASSAWLIFQLVAMIIVEVVALFSNVSVLIVVIKTPTLHTLTLLFVLNLCTTDLLHSLFVTPFFLASSGQGAWTYGEVACDVTGFLDSLFAYSSIATVCVISVERYYSIVRPMVHAAHMTLVTALSVIAFIWVQAICFAVAPLVGWNHYVFDLRQVQCTYDWIAEGAGKSYVIVISCWYFYIPACIVLAMYSCIYSAAMKASRQVLPQPSPLMPEGQPASSPVLNGNTKVPMDLTNGQKIFVITTADGEAGPSTSDDGGRRKSATNKQDQTQKTHTQVSESLKATKTLMLVVGVFLLTWGPYFTVSTIVAVLGMSPRLKQAIGPLKCLAHTSFAINAFVYGWLNRQVRLELMRTLRHSYRFICHQDAEGSDIELRAMDEDSKGLPPVENFYQFLERTATPDCRAASRNPKEVKSERENKTL</sequence>
<dbReference type="Gene3D" id="1.20.1070.10">
    <property type="entry name" value="Rhodopsin 7-helix transmembrane proteins"/>
    <property type="match status" value="1"/>
</dbReference>
<accession>A0A8J9ZQ93</accession>
<dbReference type="InterPro" id="IPR000276">
    <property type="entry name" value="GPCR_Rhodpsn"/>
</dbReference>
<dbReference type="EMBL" id="OV696688">
    <property type="protein sequence ID" value="CAH1258406.1"/>
    <property type="molecule type" value="Genomic_DNA"/>
</dbReference>
<dbReference type="SUPFAM" id="SSF81321">
    <property type="entry name" value="Family A G protein-coupled receptor-like"/>
    <property type="match status" value="1"/>
</dbReference>
<evidence type="ECO:0000256" key="10">
    <source>
        <dbReference type="SAM" id="MobiDB-lite"/>
    </source>
</evidence>
<protein>
    <submittedName>
        <fullName evidence="13">GPR61 protein</fullName>
    </submittedName>
</protein>
<organism evidence="13 14">
    <name type="scientific">Branchiostoma lanceolatum</name>
    <name type="common">Common lancelet</name>
    <name type="synonym">Amphioxus lanceolatum</name>
    <dbReference type="NCBI Taxonomy" id="7740"/>
    <lineage>
        <taxon>Eukaryota</taxon>
        <taxon>Metazoa</taxon>
        <taxon>Chordata</taxon>
        <taxon>Cephalochordata</taxon>
        <taxon>Leptocardii</taxon>
        <taxon>Amphioxiformes</taxon>
        <taxon>Branchiostomatidae</taxon>
        <taxon>Branchiostoma</taxon>
    </lineage>
</organism>
<feature type="transmembrane region" description="Helical" evidence="11">
    <location>
        <begin position="120"/>
        <end position="142"/>
    </location>
</feature>
<dbReference type="CDD" id="cd00637">
    <property type="entry name" value="7tm_classA_rhodopsin-like"/>
    <property type="match status" value="1"/>
</dbReference>
<dbReference type="OMA" id="LIWVKSL"/>
<dbReference type="PROSITE" id="PS00237">
    <property type="entry name" value="G_PROTEIN_RECEP_F1_1"/>
    <property type="match status" value="1"/>
</dbReference>
<dbReference type="GO" id="GO:0043235">
    <property type="term" value="C:receptor complex"/>
    <property type="evidence" value="ECO:0007669"/>
    <property type="project" value="TreeGrafter"/>
</dbReference>
<dbReference type="SMART" id="SM01381">
    <property type="entry name" value="7TM_GPCR_Srsx"/>
    <property type="match status" value="1"/>
</dbReference>
<keyword evidence="7 9" id="KW-0675">Receptor</keyword>
<keyword evidence="5 9" id="KW-0297">G-protein coupled receptor</keyword>
<evidence type="ECO:0000256" key="8">
    <source>
        <dbReference type="ARBA" id="ARBA00023224"/>
    </source>
</evidence>
<feature type="compositionally biased region" description="Polar residues" evidence="10">
    <location>
        <begin position="300"/>
        <end position="313"/>
    </location>
</feature>
<dbReference type="PROSITE" id="PS50262">
    <property type="entry name" value="G_PROTEIN_RECEP_F1_2"/>
    <property type="match status" value="1"/>
</dbReference>
<evidence type="ECO:0000259" key="12">
    <source>
        <dbReference type="PROSITE" id="PS50262"/>
    </source>
</evidence>
<evidence type="ECO:0000313" key="13">
    <source>
        <dbReference type="EMBL" id="CAH1258406.1"/>
    </source>
</evidence>
<dbReference type="GO" id="GO:0004930">
    <property type="term" value="F:G protein-coupled receptor activity"/>
    <property type="evidence" value="ECO:0007669"/>
    <property type="project" value="UniProtKB-KW"/>
</dbReference>
<feature type="transmembrane region" description="Helical" evidence="11">
    <location>
        <begin position="356"/>
        <end position="378"/>
    </location>
</feature>
<keyword evidence="8 9" id="KW-0807">Transducer</keyword>
<reference evidence="13" key="1">
    <citation type="submission" date="2022-01" db="EMBL/GenBank/DDBJ databases">
        <authorList>
            <person name="Braso-Vives M."/>
        </authorList>
    </citation>
    <scope>NUCLEOTIDE SEQUENCE</scope>
</reference>
<evidence type="ECO:0000256" key="7">
    <source>
        <dbReference type="ARBA" id="ARBA00023170"/>
    </source>
</evidence>
<dbReference type="PRINTS" id="PR00237">
    <property type="entry name" value="GPCRRHODOPSN"/>
</dbReference>